<dbReference type="InterPro" id="IPR036568">
    <property type="entry name" value="GGCT-like_sf"/>
</dbReference>
<dbReference type="InterPro" id="IPR013024">
    <property type="entry name" value="GGCT-like"/>
</dbReference>
<accession>A0ABS0X7H7</accession>
<dbReference type="Proteomes" id="UP000634780">
    <property type="component" value="Unassembled WGS sequence"/>
</dbReference>
<gene>
    <name evidence="3" type="ORF">JGB26_18665</name>
</gene>
<dbReference type="PANTHER" id="PTHR30383:SF5">
    <property type="entry name" value="SGNH HYDROLASE-TYPE ESTERASE DOMAIN-CONTAINING PROTEIN"/>
    <property type="match status" value="1"/>
</dbReference>
<dbReference type="InterPro" id="IPR009288">
    <property type="entry name" value="AIG2-like_dom"/>
</dbReference>
<dbReference type="EMBL" id="JAEKOZ010000010">
    <property type="protein sequence ID" value="MBJ3809118.1"/>
    <property type="molecule type" value="Genomic_DNA"/>
</dbReference>
<evidence type="ECO:0000259" key="2">
    <source>
        <dbReference type="Pfam" id="PF13472"/>
    </source>
</evidence>
<dbReference type="CDD" id="cd06661">
    <property type="entry name" value="GGCT_like"/>
    <property type="match status" value="1"/>
</dbReference>
<protein>
    <submittedName>
        <fullName evidence="3">Gamma-glutamylcyclotransferase</fullName>
    </submittedName>
</protein>
<keyword evidence="4" id="KW-1185">Reference proteome</keyword>
<dbReference type="InterPro" id="IPR051532">
    <property type="entry name" value="Ester_Hydrolysis_Enzymes"/>
</dbReference>
<dbReference type="SUPFAM" id="SSF52266">
    <property type="entry name" value="SGNH hydrolase"/>
    <property type="match status" value="1"/>
</dbReference>
<dbReference type="PANTHER" id="PTHR30383">
    <property type="entry name" value="THIOESTERASE 1/PROTEASE 1/LYSOPHOSPHOLIPASE L1"/>
    <property type="match status" value="1"/>
</dbReference>
<evidence type="ECO:0000313" key="4">
    <source>
        <dbReference type="Proteomes" id="UP000634780"/>
    </source>
</evidence>
<dbReference type="Gene3D" id="3.10.490.10">
    <property type="entry name" value="Gamma-glutamyl cyclotransferase-like"/>
    <property type="match status" value="1"/>
</dbReference>
<dbReference type="InterPro" id="IPR013830">
    <property type="entry name" value="SGNH_hydro"/>
</dbReference>
<feature type="domain" description="SGNH hydrolase-type esterase" evidence="2">
    <location>
        <begin position="125"/>
        <end position="312"/>
    </location>
</feature>
<dbReference type="Pfam" id="PF06094">
    <property type="entry name" value="GGACT"/>
    <property type="match status" value="1"/>
</dbReference>
<organism evidence="3 4">
    <name type="scientific">Streptomyces flavofungini</name>
    <dbReference type="NCBI Taxonomy" id="68200"/>
    <lineage>
        <taxon>Bacteria</taxon>
        <taxon>Bacillati</taxon>
        <taxon>Actinomycetota</taxon>
        <taxon>Actinomycetes</taxon>
        <taxon>Kitasatosporales</taxon>
        <taxon>Streptomycetaceae</taxon>
        <taxon>Streptomyces</taxon>
    </lineage>
</organism>
<proteinExistence type="predicted"/>
<sequence>MTPLRPHTLFSFGTLLDERVQLSLFGRAVPSSPTSLVGHTTRPLPITDPTVIATSGLDVHLTLARRHGSVVEGAVLHLTDEDLAAADAYEVDDYVRRRVLLSSGETAWAYLDAKPLRPAARIVIVGDSIAYGRCDPDGGWAGRLAASHIAANESEHRVFNLAIPGSTLTDVSAQTPALLAPRLPDTLLVAAGINDSATSTAADHGSALPRTGPETREDWLTDIATSLDSLAATAMSHNARLVVAGPTWLDEARTRDHEGLRFTRDRALALRAFLRNWCAEHHVDFLDVWEPLRDNAGLLVDGLHPTPAGHQALHQHLHALSR</sequence>
<reference evidence="3 4" key="1">
    <citation type="submission" date="2020-12" db="EMBL/GenBank/DDBJ databases">
        <title>Streptomyces typhae sp. nov., a novel endophytic actinomycete isolated from the root of cattail pollen (Typha angustifolia L.).</title>
        <authorList>
            <person name="Peng C."/>
            <person name="Liu C."/>
        </authorList>
    </citation>
    <scope>NUCLEOTIDE SEQUENCE [LARGE SCALE GENOMIC DNA]</scope>
    <source>
        <strain evidence="3 4">JCM 4753</strain>
    </source>
</reference>
<evidence type="ECO:0000313" key="3">
    <source>
        <dbReference type="EMBL" id="MBJ3809118.1"/>
    </source>
</evidence>
<name>A0ABS0X7H7_9ACTN</name>
<dbReference type="Pfam" id="PF13472">
    <property type="entry name" value="Lipase_GDSL_2"/>
    <property type="match status" value="1"/>
</dbReference>
<dbReference type="InterPro" id="IPR036514">
    <property type="entry name" value="SGNH_hydro_sf"/>
</dbReference>
<feature type="domain" description="Gamma-glutamylcyclotransferase AIG2-like" evidence="1">
    <location>
        <begin position="9"/>
        <end position="112"/>
    </location>
</feature>
<dbReference type="SUPFAM" id="SSF110857">
    <property type="entry name" value="Gamma-glutamyl cyclotransferase-like"/>
    <property type="match status" value="1"/>
</dbReference>
<dbReference type="Gene3D" id="3.40.50.1110">
    <property type="entry name" value="SGNH hydrolase"/>
    <property type="match status" value="1"/>
</dbReference>
<evidence type="ECO:0000259" key="1">
    <source>
        <dbReference type="Pfam" id="PF06094"/>
    </source>
</evidence>
<comment type="caution">
    <text evidence="3">The sequence shown here is derived from an EMBL/GenBank/DDBJ whole genome shotgun (WGS) entry which is preliminary data.</text>
</comment>